<dbReference type="PATRIC" id="fig|1705562.3.peg.2437"/>
<dbReference type="AlphaFoldDB" id="A0A0M9AK47"/>
<comment type="caution">
    <text evidence="2">The sequence shown here is derived from an EMBL/GenBank/DDBJ whole genome shotgun (WGS) entry which is preliminary data.</text>
</comment>
<dbReference type="GO" id="GO:0016874">
    <property type="term" value="F:ligase activity"/>
    <property type="evidence" value="ECO:0007669"/>
    <property type="project" value="UniProtKB-KW"/>
</dbReference>
<dbReference type="InterPro" id="IPR045864">
    <property type="entry name" value="aa-tRNA-synth_II/BPL/LPL"/>
</dbReference>
<dbReference type="EMBL" id="LIUF01000002">
    <property type="protein sequence ID" value="KOX93642.1"/>
    <property type="molecule type" value="Genomic_DNA"/>
</dbReference>
<dbReference type="Pfam" id="PF21948">
    <property type="entry name" value="LplA-B_cat"/>
    <property type="match status" value="1"/>
</dbReference>
<dbReference type="Gene3D" id="3.30.930.10">
    <property type="entry name" value="Bira Bifunctional Protein, Domain 2"/>
    <property type="match status" value="1"/>
</dbReference>
<dbReference type="Proteomes" id="UP000610611">
    <property type="component" value="Unassembled WGS sequence"/>
</dbReference>
<dbReference type="PANTHER" id="PTHR43679:SF2">
    <property type="entry name" value="OCTANOYL-[GCVH]:PROTEIN N-OCTANOYLTRANSFERASE"/>
    <property type="match status" value="1"/>
</dbReference>
<dbReference type="InterPro" id="IPR004143">
    <property type="entry name" value="BPL_LPL_catalytic"/>
</dbReference>
<proteinExistence type="predicted"/>
<keyword evidence="4" id="KW-1185">Reference proteome</keyword>
<dbReference type="EMBL" id="WOWB01000001">
    <property type="protein sequence ID" value="NLV05535.1"/>
    <property type="molecule type" value="Genomic_DNA"/>
</dbReference>
<keyword evidence="3" id="KW-0436">Ligase</keyword>
<dbReference type="PROSITE" id="PS51733">
    <property type="entry name" value="BPL_LPL_CATALYTIC"/>
    <property type="match status" value="1"/>
</dbReference>
<organism evidence="2 4">
    <name type="scientific">Haloarcula rubripromontorii</name>
    <dbReference type="NCBI Taxonomy" id="1705562"/>
    <lineage>
        <taxon>Archaea</taxon>
        <taxon>Methanobacteriati</taxon>
        <taxon>Methanobacteriota</taxon>
        <taxon>Stenosarchaea group</taxon>
        <taxon>Halobacteria</taxon>
        <taxon>Halobacteriales</taxon>
        <taxon>Haloarculaceae</taxon>
        <taxon>Haloarcula</taxon>
    </lineage>
</organism>
<reference evidence="3" key="2">
    <citation type="submission" date="2019-12" db="EMBL/GenBank/DDBJ databases">
        <title>The whole-genome sequencing of Haloarcula japonica strain pws8.</title>
        <authorList>
            <person name="Verma D.K."/>
            <person name="Gopal K."/>
            <person name="Prasad E.S."/>
        </authorList>
    </citation>
    <scope>NUCLEOTIDE SEQUENCE</scope>
    <source>
        <strain evidence="3">Pws8</strain>
    </source>
</reference>
<evidence type="ECO:0000313" key="4">
    <source>
        <dbReference type="Proteomes" id="UP000037729"/>
    </source>
</evidence>
<evidence type="ECO:0000313" key="3">
    <source>
        <dbReference type="EMBL" id="NLV05535.1"/>
    </source>
</evidence>
<reference evidence="2 4" key="1">
    <citation type="submission" date="2015-08" db="EMBL/GenBank/DDBJ databases">
        <title>Genomes of Isolates from Cabo Rojo, PR.</title>
        <authorList>
            <person name="Sanchez-Nieves R.L."/>
            <person name="Montalvo-Rodriguez R."/>
        </authorList>
    </citation>
    <scope>NUCLEOTIDE SEQUENCE [LARGE SCALE GENOMIC DNA]</scope>
    <source>
        <strain evidence="2 4">SL3</strain>
    </source>
</reference>
<dbReference type="STRING" id="1705562.AMS69_06870"/>
<gene>
    <name evidence="2" type="ORF">AMS69_06870</name>
    <name evidence="3" type="ORF">GOC83_05210</name>
</gene>
<evidence type="ECO:0000259" key="1">
    <source>
        <dbReference type="PROSITE" id="PS51733"/>
    </source>
</evidence>
<name>A0A0M9AK47_9EURY</name>
<dbReference type="SUPFAM" id="SSF55681">
    <property type="entry name" value="Class II aaRS and biotin synthetases"/>
    <property type="match status" value="1"/>
</dbReference>
<dbReference type="PANTHER" id="PTHR43679">
    <property type="entry name" value="OCTANOYLTRANSFERASE LIPM-RELATED"/>
    <property type="match status" value="1"/>
</dbReference>
<feature type="domain" description="BPL/LPL catalytic" evidence="1">
    <location>
        <begin position="34"/>
        <end position="235"/>
    </location>
</feature>
<dbReference type="InterPro" id="IPR050664">
    <property type="entry name" value="Octanoyltrans_LipM/LipL"/>
</dbReference>
<protein>
    <submittedName>
        <fullName evidence="2">Lipase</fullName>
    </submittedName>
    <submittedName>
        <fullName evidence="3">Lipoate--protein ligase family protein</fullName>
    </submittedName>
</protein>
<evidence type="ECO:0000313" key="2">
    <source>
        <dbReference type="EMBL" id="KOX93642.1"/>
    </source>
</evidence>
<dbReference type="Proteomes" id="UP000037729">
    <property type="component" value="Unassembled WGS sequence"/>
</dbReference>
<dbReference type="RefSeq" id="WP_053967334.1">
    <property type="nucleotide sequence ID" value="NZ_JAWJXX010000016.1"/>
</dbReference>
<dbReference type="OrthoDB" id="43646at2157"/>
<accession>A0A0M9AK47</accession>
<sequence>MSLADLEWRVIGEETRPGPMTMALEAAAAETVAEGGPATVRVYTWPDTLSLGYGQDPDTIDWAFCDREDIGVTRRPTGGGAIYHDSVADISYGIIAPADAVPGDLMACYEQFCEPVLDAFERMGVDATFADDERSAVHQPACYLRQLHPAHDIVGPDGRKLSGNAQYRQKDAVIQHGSLSVSLRPDRHCGCFSADPNSERFGERVGAIDEYADIDRAEAVETLRSTLAEWVDATEGSWTDDELARAREHAEEKYAAAEWIRRSP</sequence>